<dbReference type="SMR" id="A0A2G7HWN0"/>
<dbReference type="AlphaFoldDB" id="A0A2G7HWN0"/>
<evidence type="ECO:0000313" key="12">
    <source>
        <dbReference type="Proteomes" id="UP000228502"/>
    </source>
</evidence>
<comment type="caution">
    <text evidence="10">The sequence shown here is derived from an EMBL/GenBank/DDBJ whole genome shotgun (WGS) entry which is preliminary data.</text>
</comment>
<dbReference type="NCBIfam" id="NF004399">
    <property type="entry name" value="PRK05758.1-1"/>
    <property type="match status" value="1"/>
</dbReference>
<dbReference type="PANTHER" id="PTHR11910">
    <property type="entry name" value="ATP SYNTHASE DELTA CHAIN"/>
    <property type="match status" value="1"/>
</dbReference>
<evidence type="ECO:0000313" key="13">
    <source>
        <dbReference type="Proteomes" id="UP000622362"/>
    </source>
</evidence>
<evidence type="ECO:0000256" key="8">
    <source>
        <dbReference type="HAMAP-Rule" id="MF_01416"/>
    </source>
</evidence>
<evidence type="ECO:0000256" key="7">
    <source>
        <dbReference type="ARBA" id="ARBA00023310"/>
    </source>
</evidence>
<evidence type="ECO:0000313" key="11">
    <source>
        <dbReference type="EMBL" id="PIH09510.1"/>
    </source>
</evidence>
<dbReference type="PROSITE" id="PS00389">
    <property type="entry name" value="ATPASE_DELTA"/>
    <property type="match status" value="1"/>
</dbReference>
<evidence type="ECO:0000256" key="4">
    <source>
        <dbReference type="ARBA" id="ARBA00023065"/>
    </source>
</evidence>
<dbReference type="Gene3D" id="1.10.520.20">
    <property type="entry name" value="N-terminal domain of the delta subunit of the F1F0-ATP synthase"/>
    <property type="match status" value="1"/>
</dbReference>
<keyword evidence="6 8" id="KW-0139">CF(1)</keyword>
<keyword evidence="4 8" id="KW-0406">Ion transport</keyword>
<evidence type="ECO:0000313" key="10">
    <source>
        <dbReference type="EMBL" id="MBF9303750.1"/>
    </source>
</evidence>
<dbReference type="Proteomes" id="UP000648077">
    <property type="component" value="Unassembled WGS sequence"/>
</dbReference>
<dbReference type="PRINTS" id="PR00125">
    <property type="entry name" value="ATPASEDELTA"/>
</dbReference>
<comment type="similarity">
    <text evidence="8">Belongs to the ATPase delta chain family.</text>
</comment>
<keyword evidence="2 8" id="KW-0813">Transport</keyword>
<reference evidence="10" key="3">
    <citation type="submission" date="2020-11" db="EMBL/GenBank/DDBJ databases">
        <title>Molecular epidemiology and genomic profiles of multidrug-resistant bacteria collected from clinical sources in South Africa.</title>
        <authorList>
            <person name="Asante J."/>
            <person name="Amoako D.G."/>
        </authorList>
    </citation>
    <scope>NUCLEOTIDE SEQUENCE</scope>
    <source>
        <strain evidence="10">C68</strain>
    </source>
</reference>
<dbReference type="EMBL" id="JADPYN010000010">
    <property type="protein sequence ID" value="MBF9303750.1"/>
    <property type="molecule type" value="Genomic_DNA"/>
</dbReference>
<keyword evidence="5 8" id="KW-0472">Membrane</keyword>
<dbReference type="GeneID" id="50018196"/>
<dbReference type="HAMAP" id="MF_01416">
    <property type="entry name" value="ATP_synth_delta_bact"/>
    <property type="match status" value="1"/>
</dbReference>
<dbReference type="OrthoDB" id="9802471at2"/>
<reference evidence="11 12" key="1">
    <citation type="submission" date="2017-10" db="EMBL/GenBank/DDBJ databases">
        <title>genome sequences of Staph epi in chlorhexidine trial.</title>
        <authorList>
            <person name="Greninger A.L."/>
            <person name="Addetia A."/>
            <person name="Qin X."/>
            <person name="Zerr D."/>
        </authorList>
    </citation>
    <scope>NUCLEOTIDE SEQUENCE [LARGE SCALE GENOMIC DNA]</scope>
    <source>
        <strain evidence="11 12">SCH-17</strain>
    </source>
</reference>
<dbReference type="EMBL" id="PEJG01000014">
    <property type="protein sequence ID" value="PIH09510.1"/>
    <property type="molecule type" value="Genomic_DNA"/>
</dbReference>
<dbReference type="InterPro" id="IPR026015">
    <property type="entry name" value="ATP_synth_OSCP/delta_N_sf"/>
</dbReference>
<comment type="function">
    <text evidence="8">F(1)F(0) ATP synthase produces ATP from ADP in the presence of a proton or sodium gradient. F-type ATPases consist of two structural domains, F(1) containing the extramembraneous catalytic core and F(0) containing the membrane proton channel, linked together by a central stalk and a peripheral stalk. During catalysis, ATP synthesis in the catalytic domain of F(1) is coupled via a rotary mechanism of the central stalk subunits to proton translocation.</text>
</comment>
<protein>
    <recommendedName>
        <fullName evidence="8">ATP synthase subunit delta</fullName>
    </recommendedName>
    <alternativeName>
        <fullName evidence="8">ATP synthase F(1) sector subunit delta</fullName>
    </alternativeName>
    <alternativeName>
        <fullName evidence="8">F-type ATPase subunit delta</fullName>
        <shortName evidence="8">F-ATPase subunit delta</shortName>
    </alternativeName>
</protein>
<evidence type="ECO:0000256" key="1">
    <source>
        <dbReference type="ARBA" id="ARBA00004370"/>
    </source>
</evidence>
<evidence type="ECO:0000313" key="9">
    <source>
        <dbReference type="EMBL" id="MBF2230704.1"/>
    </source>
</evidence>
<sequence>MAKVAKKYAKALFDVALDTNQLDVVYEDLETISHSSFDFIKQLKAIDSNPSLTANQREEFVERVYNEANPYVVNTLKVLADNRHISIVENVFKSFQNLYNKYYKQDFAIIESTYELSEDEISRIVELIKKQTELSNVIVNTKINQDLIGGFRVKVGTTVMDGSVRNDLVQLQRKFERAN</sequence>
<dbReference type="GO" id="GO:0005886">
    <property type="term" value="C:plasma membrane"/>
    <property type="evidence" value="ECO:0007669"/>
    <property type="project" value="UniProtKB-SubCell"/>
</dbReference>
<dbReference type="SUPFAM" id="SSF47928">
    <property type="entry name" value="N-terminal domain of the delta subunit of the F1F0-ATP synthase"/>
    <property type="match status" value="1"/>
</dbReference>
<dbReference type="GO" id="GO:0046933">
    <property type="term" value="F:proton-transporting ATP synthase activity, rotational mechanism"/>
    <property type="evidence" value="ECO:0007669"/>
    <property type="project" value="UniProtKB-UniRule"/>
</dbReference>
<keyword evidence="3 8" id="KW-0375">Hydrogen ion transport</keyword>
<comment type="function">
    <text evidence="8">This protein is part of the stalk that links CF(0) to CF(1). It either transmits conformational changes from CF(0) to CF(1) or is implicated in proton conduction.</text>
</comment>
<dbReference type="InterPro" id="IPR000711">
    <property type="entry name" value="ATPase_OSCP/dsu"/>
</dbReference>
<dbReference type="InterPro" id="IPR020781">
    <property type="entry name" value="ATPase_OSCP/d_CS"/>
</dbReference>
<dbReference type="OMA" id="MVDNIQD"/>
<evidence type="ECO:0000256" key="5">
    <source>
        <dbReference type="ARBA" id="ARBA00023136"/>
    </source>
</evidence>
<evidence type="ECO:0000256" key="2">
    <source>
        <dbReference type="ARBA" id="ARBA00022448"/>
    </source>
</evidence>
<name>A0A2G7HWN0_STAEP</name>
<organism evidence="10 13">
    <name type="scientific">Staphylococcus epidermidis</name>
    <dbReference type="NCBI Taxonomy" id="1282"/>
    <lineage>
        <taxon>Bacteria</taxon>
        <taxon>Bacillati</taxon>
        <taxon>Bacillota</taxon>
        <taxon>Bacilli</taxon>
        <taxon>Bacillales</taxon>
        <taxon>Staphylococcaceae</taxon>
        <taxon>Staphylococcus</taxon>
    </lineage>
</organism>
<reference evidence="9" key="2">
    <citation type="submission" date="2020-08" db="EMBL/GenBank/DDBJ databases">
        <title>Changes in the skin microbiome associated with squamous cell carcinoma in transplant recipients.</title>
        <authorList>
            <person name="Zaugg J."/>
            <person name="Krueger A."/>
            <person name="Lachner N."/>
        </authorList>
    </citation>
    <scope>NUCLEOTIDE SEQUENCE</scope>
    <source>
        <strain evidence="9">R5988</strain>
    </source>
</reference>
<dbReference type="NCBIfam" id="TIGR01145">
    <property type="entry name" value="ATP_synt_delta"/>
    <property type="match status" value="1"/>
</dbReference>
<dbReference type="EMBL" id="JACGQI010000017">
    <property type="protein sequence ID" value="MBF2230704.1"/>
    <property type="molecule type" value="Genomic_DNA"/>
</dbReference>
<dbReference type="GO" id="GO:0045259">
    <property type="term" value="C:proton-transporting ATP synthase complex"/>
    <property type="evidence" value="ECO:0007669"/>
    <property type="project" value="UniProtKB-KW"/>
</dbReference>
<gene>
    <name evidence="8" type="primary">atpH</name>
    <name evidence="11" type="ORF">CTJ08_10505</name>
    <name evidence="9" type="ORF">H3963_09755</name>
    <name evidence="10" type="ORF">I3V53_06590</name>
</gene>
<dbReference type="Pfam" id="PF00213">
    <property type="entry name" value="OSCP"/>
    <property type="match status" value="1"/>
</dbReference>
<accession>A0A2G7HWN0</accession>
<evidence type="ECO:0000256" key="3">
    <source>
        <dbReference type="ARBA" id="ARBA00022781"/>
    </source>
</evidence>
<evidence type="ECO:0000256" key="6">
    <source>
        <dbReference type="ARBA" id="ARBA00023196"/>
    </source>
</evidence>
<dbReference type="RefSeq" id="WP_001829963.1">
    <property type="nucleotide sequence ID" value="NZ_AP019721.1"/>
</dbReference>
<keyword evidence="8" id="KW-1003">Cell membrane</keyword>
<comment type="subcellular location">
    <subcellularLocation>
        <location evidence="8">Cell membrane</location>
        <topology evidence="8">Peripheral membrane protein</topology>
    </subcellularLocation>
    <subcellularLocation>
        <location evidence="1">Membrane</location>
    </subcellularLocation>
</comment>
<dbReference type="Proteomes" id="UP000228502">
    <property type="component" value="Unassembled WGS sequence"/>
</dbReference>
<keyword evidence="7 8" id="KW-0066">ATP synthesis</keyword>
<proteinExistence type="inferred from homology"/>
<dbReference type="KEGG" id="seps:DP17_648"/>
<dbReference type="Proteomes" id="UP000622362">
    <property type="component" value="Unassembled WGS sequence"/>
</dbReference>